<protein>
    <submittedName>
        <fullName evidence="2">Predicted protein</fullName>
    </submittedName>
</protein>
<feature type="region of interest" description="Disordered" evidence="1">
    <location>
        <begin position="1"/>
        <end position="160"/>
    </location>
</feature>
<reference evidence="2 3" key="1">
    <citation type="journal article" date="2008" name="Nature">
        <title>The genome of Laccaria bicolor provides insights into mycorrhizal symbiosis.</title>
        <authorList>
            <person name="Martin F."/>
            <person name="Aerts A."/>
            <person name="Ahren D."/>
            <person name="Brun A."/>
            <person name="Danchin E.G.J."/>
            <person name="Duchaussoy F."/>
            <person name="Gibon J."/>
            <person name="Kohler A."/>
            <person name="Lindquist E."/>
            <person name="Pereda V."/>
            <person name="Salamov A."/>
            <person name="Shapiro H.J."/>
            <person name="Wuyts J."/>
            <person name="Blaudez D."/>
            <person name="Buee M."/>
            <person name="Brokstein P."/>
            <person name="Canbaeck B."/>
            <person name="Cohen D."/>
            <person name="Courty P.E."/>
            <person name="Coutinho P.M."/>
            <person name="Delaruelle C."/>
            <person name="Detter J.C."/>
            <person name="Deveau A."/>
            <person name="DiFazio S."/>
            <person name="Duplessis S."/>
            <person name="Fraissinet-Tachet L."/>
            <person name="Lucic E."/>
            <person name="Frey-Klett P."/>
            <person name="Fourrey C."/>
            <person name="Feussner I."/>
            <person name="Gay G."/>
            <person name="Grimwood J."/>
            <person name="Hoegger P.J."/>
            <person name="Jain P."/>
            <person name="Kilaru S."/>
            <person name="Labbe J."/>
            <person name="Lin Y.C."/>
            <person name="Legue V."/>
            <person name="Le Tacon F."/>
            <person name="Marmeisse R."/>
            <person name="Melayah D."/>
            <person name="Montanini B."/>
            <person name="Muratet M."/>
            <person name="Nehls U."/>
            <person name="Niculita-Hirzel H."/>
            <person name="Oudot-Le Secq M.P."/>
            <person name="Peter M."/>
            <person name="Quesneville H."/>
            <person name="Rajashekar B."/>
            <person name="Reich M."/>
            <person name="Rouhier N."/>
            <person name="Schmutz J."/>
            <person name="Yin T."/>
            <person name="Chalot M."/>
            <person name="Henrissat B."/>
            <person name="Kuees U."/>
            <person name="Lucas S."/>
            <person name="Van de Peer Y."/>
            <person name="Podila G.K."/>
            <person name="Polle A."/>
            <person name="Pukkila P.J."/>
            <person name="Richardson P.M."/>
            <person name="Rouze P."/>
            <person name="Sanders I.R."/>
            <person name="Stajich J.E."/>
            <person name="Tunlid A."/>
            <person name="Tuskan G."/>
            <person name="Grigoriev I.V."/>
        </authorList>
    </citation>
    <scope>NUCLEOTIDE SEQUENCE [LARGE SCALE GENOMIC DNA]</scope>
    <source>
        <strain evidence="3">S238N-H82 / ATCC MYA-4686</strain>
    </source>
</reference>
<organism evidence="3">
    <name type="scientific">Laccaria bicolor (strain S238N-H82 / ATCC MYA-4686)</name>
    <name type="common">Bicoloured deceiver</name>
    <name type="synonym">Laccaria laccata var. bicolor</name>
    <dbReference type="NCBI Taxonomy" id="486041"/>
    <lineage>
        <taxon>Eukaryota</taxon>
        <taxon>Fungi</taxon>
        <taxon>Dikarya</taxon>
        <taxon>Basidiomycota</taxon>
        <taxon>Agaricomycotina</taxon>
        <taxon>Agaricomycetes</taxon>
        <taxon>Agaricomycetidae</taxon>
        <taxon>Agaricales</taxon>
        <taxon>Agaricineae</taxon>
        <taxon>Hydnangiaceae</taxon>
        <taxon>Laccaria</taxon>
    </lineage>
</organism>
<dbReference type="InParanoid" id="B0E2C4"/>
<proteinExistence type="predicted"/>
<name>B0E2C4_LACBS</name>
<feature type="compositionally biased region" description="Polar residues" evidence="1">
    <location>
        <begin position="105"/>
        <end position="121"/>
    </location>
</feature>
<dbReference type="Proteomes" id="UP000001194">
    <property type="component" value="Unassembled WGS sequence"/>
</dbReference>
<dbReference type="KEGG" id="lbc:LACBIDRAFT_335442"/>
<feature type="compositionally biased region" description="Polar residues" evidence="1">
    <location>
        <begin position="74"/>
        <end position="95"/>
    </location>
</feature>
<dbReference type="AlphaFoldDB" id="B0E2C4"/>
<evidence type="ECO:0000313" key="3">
    <source>
        <dbReference type="Proteomes" id="UP000001194"/>
    </source>
</evidence>
<dbReference type="RefSeq" id="XP_001890345.1">
    <property type="nucleotide sequence ID" value="XM_001890310.1"/>
</dbReference>
<feature type="compositionally biased region" description="Polar residues" evidence="1">
    <location>
        <begin position="34"/>
        <end position="51"/>
    </location>
</feature>
<accession>B0E2C4</accession>
<dbReference type="GeneID" id="6085994"/>
<dbReference type="EMBL" id="DS547178">
    <property type="protein sequence ID" value="EDQ99008.1"/>
    <property type="molecule type" value="Genomic_DNA"/>
</dbReference>
<evidence type="ECO:0000313" key="2">
    <source>
        <dbReference type="EMBL" id="EDQ99008.1"/>
    </source>
</evidence>
<keyword evidence="3" id="KW-1185">Reference proteome</keyword>
<dbReference type="HOGENOM" id="CLU_1652452_0_0_1"/>
<gene>
    <name evidence="2" type="ORF">LACBIDRAFT_335442</name>
</gene>
<evidence type="ECO:0000256" key="1">
    <source>
        <dbReference type="SAM" id="MobiDB-lite"/>
    </source>
</evidence>
<sequence length="160" mass="17354">MALLPRLPPSSTMTLPFPTTSPTAPSPTLVINHPQLSSTANAVHTNDNGNNVAVPRHKPHQLLDNDVSSPDGEASTTQQHKTAMAQQQPYTMENTMRNEQRHGPPTNSNDGPAQPPTNGDNSLAPPPNHIETDDADDTTQQHNNDNQHHDNVSTTRTTQQ</sequence>
<feature type="compositionally biased region" description="Low complexity" evidence="1">
    <location>
        <begin position="14"/>
        <end position="29"/>
    </location>
</feature>